<dbReference type="GO" id="GO:0003700">
    <property type="term" value="F:DNA-binding transcription factor activity"/>
    <property type="evidence" value="ECO:0007669"/>
    <property type="project" value="TreeGrafter"/>
</dbReference>
<dbReference type="Gene3D" id="3.40.50.2300">
    <property type="match status" value="2"/>
</dbReference>
<keyword evidence="6" id="KW-1185">Reference proteome</keyword>
<dbReference type="InterPro" id="IPR010982">
    <property type="entry name" value="Lambda_DNA-bd_dom_sf"/>
</dbReference>
<keyword evidence="1" id="KW-0805">Transcription regulation</keyword>
<dbReference type="CDD" id="cd01392">
    <property type="entry name" value="HTH_LacI"/>
    <property type="match status" value="1"/>
</dbReference>
<dbReference type="EMBL" id="LFTY01000002">
    <property type="protein sequence ID" value="KMW58511.1"/>
    <property type="molecule type" value="Genomic_DNA"/>
</dbReference>
<dbReference type="SMART" id="SM00354">
    <property type="entry name" value="HTH_LACI"/>
    <property type="match status" value="1"/>
</dbReference>
<dbReference type="GO" id="GO:0000976">
    <property type="term" value="F:transcription cis-regulatory region binding"/>
    <property type="evidence" value="ECO:0007669"/>
    <property type="project" value="TreeGrafter"/>
</dbReference>
<dbReference type="PANTHER" id="PTHR30146:SF33">
    <property type="entry name" value="TRANSCRIPTIONAL REGULATOR"/>
    <property type="match status" value="1"/>
</dbReference>
<dbReference type="CDD" id="cd01575">
    <property type="entry name" value="PBP1_GntR"/>
    <property type="match status" value="1"/>
</dbReference>
<evidence type="ECO:0000313" key="5">
    <source>
        <dbReference type="EMBL" id="KMW58511.1"/>
    </source>
</evidence>
<dbReference type="Gene3D" id="1.10.260.40">
    <property type="entry name" value="lambda repressor-like DNA-binding domains"/>
    <property type="match status" value="1"/>
</dbReference>
<dbReference type="SUPFAM" id="SSF47413">
    <property type="entry name" value="lambda repressor-like DNA-binding domains"/>
    <property type="match status" value="1"/>
</dbReference>
<dbReference type="Pfam" id="PF13377">
    <property type="entry name" value="Peripla_BP_3"/>
    <property type="match status" value="1"/>
</dbReference>
<name>A0A0J9E741_9RHOB</name>
<dbReference type="Pfam" id="PF00356">
    <property type="entry name" value="LacI"/>
    <property type="match status" value="1"/>
</dbReference>
<dbReference type="InterPro" id="IPR000843">
    <property type="entry name" value="HTH_LacI"/>
</dbReference>
<dbReference type="SUPFAM" id="SSF53822">
    <property type="entry name" value="Periplasmic binding protein-like I"/>
    <property type="match status" value="1"/>
</dbReference>
<evidence type="ECO:0000256" key="3">
    <source>
        <dbReference type="ARBA" id="ARBA00023163"/>
    </source>
</evidence>
<dbReference type="PROSITE" id="PS00356">
    <property type="entry name" value="HTH_LACI_1"/>
    <property type="match status" value="1"/>
</dbReference>
<evidence type="ECO:0000259" key="4">
    <source>
        <dbReference type="PROSITE" id="PS50932"/>
    </source>
</evidence>
<dbReference type="InterPro" id="IPR046335">
    <property type="entry name" value="LacI/GalR-like_sensor"/>
</dbReference>
<organism evidence="5 6">
    <name type="scientific">Candidatus Rhodobacter oscarellae</name>
    <dbReference type="NCBI Taxonomy" id="1675527"/>
    <lineage>
        <taxon>Bacteria</taxon>
        <taxon>Pseudomonadati</taxon>
        <taxon>Pseudomonadota</taxon>
        <taxon>Alphaproteobacteria</taxon>
        <taxon>Rhodobacterales</taxon>
        <taxon>Rhodobacter group</taxon>
        <taxon>Rhodobacter</taxon>
    </lineage>
</organism>
<evidence type="ECO:0000313" key="6">
    <source>
        <dbReference type="Proteomes" id="UP000037178"/>
    </source>
</evidence>
<dbReference type="PANTHER" id="PTHR30146">
    <property type="entry name" value="LACI-RELATED TRANSCRIPTIONAL REPRESSOR"/>
    <property type="match status" value="1"/>
</dbReference>
<dbReference type="InterPro" id="IPR028082">
    <property type="entry name" value="Peripla_BP_I"/>
</dbReference>
<accession>A0A0J9E741</accession>
<keyword evidence="3" id="KW-0804">Transcription</keyword>
<proteinExistence type="predicted"/>
<comment type="caution">
    <text evidence="5">The sequence shown here is derived from an EMBL/GenBank/DDBJ whole genome shotgun (WGS) entry which is preliminary data.</text>
</comment>
<dbReference type="PROSITE" id="PS50932">
    <property type="entry name" value="HTH_LACI_2"/>
    <property type="match status" value="1"/>
</dbReference>
<gene>
    <name evidence="5" type="ORF">AIOL_003486</name>
</gene>
<dbReference type="STRING" id="1675527.AIOL_003486"/>
<evidence type="ECO:0000256" key="1">
    <source>
        <dbReference type="ARBA" id="ARBA00023015"/>
    </source>
</evidence>
<feature type="domain" description="HTH lacI-type" evidence="4">
    <location>
        <begin position="41"/>
        <end position="95"/>
    </location>
</feature>
<dbReference type="AlphaFoldDB" id="A0A0J9E741"/>
<dbReference type="Proteomes" id="UP000037178">
    <property type="component" value="Unassembled WGS sequence"/>
</dbReference>
<evidence type="ECO:0000256" key="2">
    <source>
        <dbReference type="ARBA" id="ARBA00023125"/>
    </source>
</evidence>
<reference evidence="5 6" key="1">
    <citation type="submission" date="2015-06" db="EMBL/GenBank/DDBJ databases">
        <title>Draft genome sequence of an Alphaproteobacteria species associated to the Mediterranean sponge Oscarella lobularis.</title>
        <authorList>
            <person name="Jourda C."/>
            <person name="Santini S."/>
            <person name="Claverie J.-M."/>
        </authorList>
    </citation>
    <scope>NUCLEOTIDE SEQUENCE [LARGE SCALE GENOMIC DNA]</scope>
    <source>
        <strain evidence="5">IGS</strain>
    </source>
</reference>
<keyword evidence="2" id="KW-0238">DNA-binding</keyword>
<sequence>MRGGLLGGVTLEPNAAVSLYAFDYSNIRGDVAQSPKPGSTITMRDVARVAGVSRMTVSRALRKDSPVSRETCEKILKVVRDMNYVPDQMAGSLTTKRSGFVAMLVPSLNNLHFAETVQSLTEGLEGIGRQILLGHTDYSAAREEKLVEDMLRRRPEAIVLSYDGHSDRTVTLLSEANVPVIELWERPEDPIGHTIGFSNRVAARDMTTALIEQGYRSIAFMGEEKDDWTRGAARRTGFVAAMDAAGLSAHRVFQVGKPPLSIEEGATATPALLQRYPDTDCIFCVSDAPAFGALSALTGQGLSVPRDMGVAGFGNFEVSRFSSPAISTVVVDPKGIGRATARLIGDLLEGHAPTDIQRQIDIQAIPEMRASTRRR</sequence>
<protein>
    <submittedName>
        <fullName evidence="5">Ribose operon repressor</fullName>
    </submittedName>
</protein>
<dbReference type="PATRIC" id="fig|1675527.3.peg.3648"/>